<dbReference type="Pfam" id="PF00078">
    <property type="entry name" value="RVT_1"/>
    <property type="match status" value="1"/>
</dbReference>
<proteinExistence type="predicted"/>
<evidence type="ECO:0000313" key="3">
    <source>
        <dbReference type="EMBL" id="KAJ4451459.1"/>
    </source>
</evidence>
<feature type="region of interest" description="Disordered" evidence="1">
    <location>
        <begin position="289"/>
        <end position="330"/>
    </location>
</feature>
<reference evidence="3 4" key="1">
    <citation type="journal article" date="2022" name="Allergy">
        <title>Genome assembly and annotation of Periplaneta americana reveal a comprehensive cockroach allergen profile.</title>
        <authorList>
            <person name="Wang L."/>
            <person name="Xiong Q."/>
            <person name="Saelim N."/>
            <person name="Wang L."/>
            <person name="Nong W."/>
            <person name="Wan A.T."/>
            <person name="Shi M."/>
            <person name="Liu X."/>
            <person name="Cao Q."/>
            <person name="Hui J.H.L."/>
            <person name="Sookrung N."/>
            <person name="Leung T.F."/>
            <person name="Tungtrongchitr A."/>
            <person name="Tsui S.K.W."/>
        </authorList>
    </citation>
    <scope>NUCLEOTIDE SEQUENCE [LARGE SCALE GENOMIC DNA]</scope>
    <source>
        <strain evidence="3">PWHHKU_190912</strain>
    </source>
</reference>
<name>A0ABQ8U1B0_PERAM</name>
<sequence>MVVGRKMKKVNVRILNDAVEQVDNFIFLGSNKSSCQKVKRRIAVAKEAFNRKRNLFEDKIGTSSVTPMSITHEAVRFFSPPVHTSLTVICAFRIGGSRSSGGLHFPRVLTPILDNSPQLKSAGTAVITNASRETVKLRFIYGDLRRQSSLGFTNAAGFECAWFLYSDERQRTSLLVYADDLNMLGENPQMIRENTGILLEASKAIGLEVNPEKTKYMIVSRDQNIVRNGNIKIGNLSFEEVEKFKYLGATATNTNNTREEIKHTINMGNACYYSVEKLLSSRLVSKNLKGNISEKPQPGYEPKRDSNPRPSRAPYQQIKNVSSSKRHVDC</sequence>
<evidence type="ECO:0000256" key="1">
    <source>
        <dbReference type="SAM" id="MobiDB-lite"/>
    </source>
</evidence>
<dbReference type="PANTHER" id="PTHR47027">
    <property type="entry name" value="REVERSE TRANSCRIPTASE DOMAIN-CONTAINING PROTEIN"/>
    <property type="match status" value="1"/>
</dbReference>
<keyword evidence="4" id="KW-1185">Reference proteome</keyword>
<gene>
    <name evidence="3" type="ORF">ANN_02921</name>
</gene>
<protein>
    <recommendedName>
        <fullName evidence="2">Reverse transcriptase domain-containing protein</fullName>
    </recommendedName>
</protein>
<organism evidence="3 4">
    <name type="scientific">Periplaneta americana</name>
    <name type="common">American cockroach</name>
    <name type="synonym">Blatta americana</name>
    <dbReference type="NCBI Taxonomy" id="6978"/>
    <lineage>
        <taxon>Eukaryota</taxon>
        <taxon>Metazoa</taxon>
        <taxon>Ecdysozoa</taxon>
        <taxon>Arthropoda</taxon>
        <taxon>Hexapoda</taxon>
        <taxon>Insecta</taxon>
        <taxon>Pterygota</taxon>
        <taxon>Neoptera</taxon>
        <taxon>Polyneoptera</taxon>
        <taxon>Dictyoptera</taxon>
        <taxon>Blattodea</taxon>
        <taxon>Blattoidea</taxon>
        <taxon>Blattidae</taxon>
        <taxon>Blattinae</taxon>
        <taxon>Periplaneta</taxon>
    </lineage>
</organism>
<evidence type="ECO:0000313" key="4">
    <source>
        <dbReference type="Proteomes" id="UP001148838"/>
    </source>
</evidence>
<comment type="caution">
    <text evidence="3">The sequence shown here is derived from an EMBL/GenBank/DDBJ whole genome shotgun (WGS) entry which is preliminary data.</text>
</comment>
<feature type="domain" description="Reverse transcriptase" evidence="2">
    <location>
        <begin position="171"/>
        <end position="250"/>
    </location>
</feature>
<dbReference type="InterPro" id="IPR000477">
    <property type="entry name" value="RT_dom"/>
</dbReference>
<evidence type="ECO:0000259" key="2">
    <source>
        <dbReference type="Pfam" id="PF00078"/>
    </source>
</evidence>
<accession>A0ABQ8U1B0</accession>
<dbReference type="Proteomes" id="UP001148838">
    <property type="component" value="Unassembled WGS sequence"/>
</dbReference>
<dbReference type="PANTHER" id="PTHR47027:SF29">
    <property type="entry name" value="C2H2-TYPE DOMAIN-CONTAINING PROTEIN"/>
    <property type="match status" value="1"/>
</dbReference>
<dbReference type="EMBL" id="JAJSOF020000001">
    <property type="protein sequence ID" value="KAJ4451459.1"/>
    <property type="molecule type" value="Genomic_DNA"/>
</dbReference>